<gene>
    <name evidence="2" type="ORF">CCACVL1_20095</name>
</gene>
<feature type="region of interest" description="Disordered" evidence="1">
    <location>
        <begin position="1"/>
        <end position="40"/>
    </location>
</feature>
<dbReference type="Proteomes" id="UP000188268">
    <property type="component" value="Unassembled WGS sequence"/>
</dbReference>
<accession>A0A1R3HCL9</accession>
<dbReference type="PANTHER" id="PTHR33437:SF2">
    <property type="entry name" value="OS06G0361200 PROTEIN"/>
    <property type="match status" value="1"/>
</dbReference>
<reference evidence="2 3" key="1">
    <citation type="submission" date="2013-09" db="EMBL/GenBank/DDBJ databases">
        <title>Corchorus capsularis genome sequencing.</title>
        <authorList>
            <person name="Alam M."/>
            <person name="Haque M.S."/>
            <person name="Islam M.S."/>
            <person name="Emdad E.M."/>
            <person name="Islam M.M."/>
            <person name="Ahmed B."/>
            <person name="Halim A."/>
            <person name="Hossen Q.M.M."/>
            <person name="Hossain M.Z."/>
            <person name="Ahmed R."/>
            <person name="Khan M.M."/>
            <person name="Islam R."/>
            <person name="Rashid M.M."/>
            <person name="Khan S.A."/>
            <person name="Rahman M.S."/>
            <person name="Alam M."/>
        </authorList>
    </citation>
    <scope>NUCLEOTIDE SEQUENCE [LARGE SCALE GENOMIC DNA]</scope>
    <source>
        <strain evidence="3">cv. CVL-1</strain>
        <tissue evidence="2">Whole seedling</tissue>
    </source>
</reference>
<sequence>MALDAKPLKISKKKAQDAKSFISQDKTKGKSTLKERQEKKYPFPDSDVASMLDELLKSKVIELPEMKRPEESGKVDDPNYCKYHRLVSHPVKKCFVLKDKIMELHSEGLIEFEEAVASSNVASITRVTPEYEALTMAIKFVKAGYDHEDVTKMANETRTIWQKKVKPSKQGLGFSPVKLKIHKKTATYITIDEVDENDESLVRSPRISAFDRLGRLIDANPTMKLRLPQYKDENYL</sequence>
<dbReference type="AlphaFoldDB" id="A0A1R3HCL9"/>
<dbReference type="PANTHER" id="PTHR33437">
    <property type="entry name" value="OS06G0361200 PROTEIN"/>
    <property type="match status" value="1"/>
</dbReference>
<dbReference type="OrthoDB" id="1303669at2759"/>
<name>A0A1R3HCL9_COCAP</name>
<comment type="caution">
    <text evidence="2">The sequence shown here is derived from an EMBL/GenBank/DDBJ whole genome shotgun (WGS) entry which is preliminary data.</text>
</comment>
<organism evidence="2 3">
    <name type="scientific">Corchorus capsularis</name>
    <name type="common">Jute</name>
    <dbReference type="NCBI Taxonomy" id="210143"/>
    <lineage>
        <taxon>Eukaryota</taxon>
        <taxon>Viridiplantae</taxon>
        <taxon>Streptophyta</taxon>
        <taxon>Embryophyta</taxon>
        <taxon>Tracheophyta</taxon>
        <taxon>Spermatophyta</taxon>
        <taxon>Magnoliopsida</taxon>
        <taxon>eudicotyledons</taxon>
        <taxon>Gunneridae</taxon>
        <taxon>Pentapetalae</taxon>
        <taxon>rosids</taxon>
        <taxon>malvids</taxon>
        <taxon>Malvales</taxon>
        <taxon>Malvaceae</taxon>
        <taxon>Grewioideae</taxon>
        <taxon>Apeibeae</taxon>
        <taxon>Corchorus</taxon>
    </lineage>
</organism>
<evidence type="ECO:0000313" key="2">
    <source>
        <dbReference type="EMBL" id="OMO68077.1"/>
    </source>
</evidence>
<keyword evidence="3" id="KW-1185">Reference proteome</keyword>
<feature type="compositionally biased region" description="Basic and acidic residues" evidence="1">
    <location>
        <begin position="25"/>
        <end position="40"/>
    </location>
</feature>
<dbReference type="EMBL" id="AWWV01012267">
    <property type="protein sequence ID" value="OMO68077.1"/>
    <property type="molecule type" value="Genomic_DNA"/>
</dbReference>
<proteinExistence type="predicted"/>
<evidence type="ECO:0008006" key="4">
    <source>
        <dbReference type="Google" id="ProtNLM"/>
    </source>
</evidence>
<evidence type="ECO:0000313" key="3">
    <source>
        <dbReference type="Proteomes" id="UP000188268"/>
    </source>
</evidence>
<protein>
    <recommendedName>
        <fullName evidence="4">Ty3-gypsy retrotransposon protein</fullName>
    </recommendedName>
</protein>
<evidence type="ECO:0000256" key="1">
    <source>
        <dbReference type="SAM" id="MobiDB-lite"/>
    </source>
</evidence>
<dbReference type="Gramene" id="OMO68077">
    <property type="protein sequence ID" value="OMO68077"/>
    <property type="gene ID" value="CCACVL1_20095"/>
</dbReference>